<feature type="region of interest" description="Disordered" evidence="1">
    <location>
        <begin position="66"/>
        <end position="99"/>
    </location>
</feature>
<dbReference type="EMBL" id="JACHNH010000001">
    <property type="protein sequence ID" value="MBB4763756.1"/>
    <property type="molecule type" value="Genomic_DNA"/>
</dbReference>
<organism evidence="2 3">
    <name type="scientific">Actinoplanes digitatis</name>
    <dbReference type="NCBI Taxonomy" id="1868"/>
    <lineage>
        <taxon>Bacteria</taxon>
        <taxon>Bacillati</taxon>
        <taxon>Actinomycetota</taxon>
        <taxon>Actinomycetes</taxon>
        <taxon>Micromonosporales</taxon>
        <taxon>Micromonosporaceae</taxon>
        <taxon>Actinoplanes</taxon>
    </lineage>
</organism>
<protein>
    <submittedName>
        <fullName evidence="2">Uncharacterized protein</fullName>
    </submittedName>
</protein>
<evidence type="ECO:0000313" key="2">
    <source>
        <dbReference type="EMBL" id="MBB4763756.1"/>
    </source>
</evidence>
<accession>A0A7W7HZS7</accession>
<comment type="caution">
    <text evidence="2">The sequence shown here is derived from an EMBL/GenBank/DDBJ whole genome shotgun (WGS) entry which is preliminary data.</text>
</comment>
<name>A0A7W7HZS7_9ACTN</name>
<feature type="region of interest" description="Disordered" evidence="1">
    <location>
        <begin position="136"/>
        <end position="155"/>
    </location>
</feature>
<sequence>MLDGRDGLFFCKGAVAGNPMGWMHRNEDRINPYLPAEMPRLHWQIEIDGWLLLGFEYVEGRYPDLSPARRIYPRSPPPSSPRTGGSLGRPDLGVVGCPARGGRRLRRRLAVLCRDRQQQRPSATHLGPLADAAERWNRYRGGTTPEDGITRGDCR</sequence>
<dbReference type="Proteomes" id="UP000578112">
    <property type="component" value="Unassembled WGS sequence"/>
</dbReference>
<evidence type="ECO:0000313" key="3">
    <source>
        <dbReference type="Proteomes" id="UP000578112"/>
    </source>
</evidence>
<keyword evidence="3" id="KW-1185">Reference proteome</keyword>
<gene>
    <name evidence="2" type="ORF">BJ971_004312</name>
</gene>
<proteinExistence type="predicted"/>
<feature type="compositionally biased region" description="Low complexity" evidence="1">
    <location>
        <begin position="81"/>
        <end position="90"/>
    </location>
</feature>
<reference evidence="2 3" key="1">
    <citation type="submission" date="2020-08" db="EMBL/GenBank/DDBJ databases">
        <title>Sequencing the genomes of 1000 actinobacteria strains.</title>
        <authorList>
            <person name="Klenk H.-P."/>
        </authorList>
    </citation>
    <scope>NUCLEOTIDE SEQUENCE [LARGE SCALE GENOMIC DNA]</scope>
    <source>
        <strain evidence="2 3">DSM 43149</strain>
    </source>
</reference>
<evidence type="ECO:0000256" key="1">
    <source>
        <dbReference type="SAM" id="MobiDB-lite"/>
    </source>
</evidence>
<dbReference type="RefSeq" id="WP_184995022.1">
    <property type="nucleotide sequence ID" value="NZ_BOMK01000020.1"/>
</dbReference>
<dbReference type="AlphaFoldDB" id="A0A7W7HZS7"/>